<dbReference type="Pfam" id="PF01648">
    <property type="entry name" value="ACPS"/>
    <property type="match status" value="1"/>
</dbReference>
<name>A0ABR3VLW9_HUMIN</name>
<feature type="compositionally biased region" description="Low complexity" evidence="3">
    <location>
        <begin position="68"/>
        <end position="86"/>
    </location>
</feature>
<feature type="compositionally biased region" description="Basic and acidic residues" evidence="3">
    <location>
        <begin position="1"/>
        <end position="19"/>
    </location>
</feature>
<keyword evidence="2" id="KW-0808">Transferase</keyword>
<dbReference type="InterPro" id="IPR008278">
    <property type="entry name" value="4-PPantetheinyl_Trfase_dom"/>
</dbReference>
<dbReference type="EC" id="2.7.8.7" evidence="1"/>
<evidence type="ECO:0000256" key="2">
    <source>
        <dbReference type="ARBA" id="ARBA00022679"/>
    </source>
</evidence>
<evidence type="ECO:0000256" key="3">
    <source>
        <dbReference type="SAM" id="MobiDB-lite"/>
    </source>
</evidence>
<accession>A0ABR3VLW9</accession>
<organism evidence="6 7">
    <name type="scientific">Humicola insolens</name>
    <name type="common">Soft-rot fungus</name>
    <dbReference type="NCBI Taxonomy" id="85995"/>
    <lineage>
        <taxon>Eukaryota</taxon>
        <taxon>Fungi</taxon>
        <taxon>Dikarya</taxon>
        <taxon>Ascomycota</taxon>
        <taxon>Pezizomycotina</taxon>
        <taxon>Sordariomycetes</taxon>
        <taxon>Sordariomycetidae</taxon>
        <taxon>Sordariales</taxon>
        <taxon>Chaetomiaceae</taxon>
        <taxon>Mycothermus</taxon>
    </lineage>
</organism>
<dbReference type="InterPro" id="IPR037143">
    <property type="entry name" value="4-PPantetheinyl_Trfase_dom_sf"/>
</dbReference>
<dbReference type="EMBL" id="JAZGSY010000033">
    <property type="protein sequence ID" value="KAL1842780.1"/>
    <property type="molecule type" value="Genomic_DNA"/>
</dbReference>
<reference evidence="6 7" key="1">
    <citation type="journal article" date="2024" name="Commun. Biol.">
        <title>Comparative genomic analysis of thermophilic fungi reveals convergent evolutionary adaptations and gene losses.</title>
        <authorList>
            <person name="Steindorff A.S."/>
            <person name="Aguilar-Pontes M.V."/>
            <person name="Robinson A.J."/>
            <person name="Andreopoulos B."/>
            <person name="LaButti K."/>
            <person name="Kuo A."/>
            <person name="Mondo S."/>
            <person name="Riley R."/>
            <person name="Otillar R."/>
            <person name="Haridas S."/>
            <person name="Lipzen A."/>
            <person name="Grimwood J."/>
            <person name="Schmutz J."/>
            <person name="Clum A."/>
            <person name="Reid I.D."/>
            <person name="Moisan M.C."/>
            <person name="Butler G."/>
            <person name="Nguyen T.T.M."/>
            <person name="Dewar K."/>
            <person name="Conant G."/>
            <person name="Drula E."/>
            <person name="Henrissat B."/>
            <person name="Hansel C."/>
            <person name="Singer S."/>
            <person name="Hutchinson M.I."/>
            <person name="de Vries R.P."/>
            <person name="Natvig D.O."/>
            <person name="Powell A.J."/>
            <person name="Tsang A."/>
            <person name="Grigoriev I.V."/>
        </authorList>
    </citation>
    <scope>NUCLEOTIDE SEQUENCE [LARGE SCALE GENOMIC DNA]</scope>
    <source>
        <strain evidence="6 7">CBS 620.91</strain>
    </source>
</reference>
<keyword evidence="7" id="KW-1185">Reference proteome</keyword>
<dbReference type="Pfam" id="PF22624">
    <property type="entry name" value="AASDHPPT_N"/>
    <property type="match status" value="1"/>
</dbReference>
<feature type="domain" description="4'-phosphopantetheinyl transferase" evidence="4">
    <location>
        <begin position="231"/>
        <end position="321"/>
    </location>
</feature>
<dbReference type="PANTHER" id="PTHR12215">
    <property type="entry name" value="PHOSPHOPANTETHEINE TRANSFERASE"/>
    <property type="match status" value="1"/>
</dbReference>
<proteinExistence type="predicted"/>
<dbReference type="SUPFAM" id="SSF56214">
    <property type="entry name" value="4'-phosphopantetheinyl transferase"/>
    <property type="match status" value="2"/>
</dbReference>
<dbReference type="InterPro" id="IPR050559">
    <property type="entry name" value="P-Pant_transferase_sf"/>
</dbReference>
<feature type="region of interest" description="Disordered" evidence="3">
    <location>
        <begin position="1"/>
        <end position="37"/>
    </location>
</feature>
<dbReference type="PANTHER" id="PTHR12215:SF10">
    <property type="entry name" value="L-AMINOADIPATE-SEMIALDEHYDE DEHYDROGENASE-PHOSPHOPANTETHEINYL TRANSFERASE"/>
    <property type="match status" value="1"/>
</dbReference>
<evidence type="ECO:0000259" key="5">
    <source>
        <dbReference type="Pfam" id="PF22624"/>
    </source>
</evidence>
<dbReference type="Gene3D" id="3.90.470.20">
    <property type="entry name" value="4'-phosphopantetheinyl transferase domain"/>
    <property type="match status" value="2"/>
</dbReference>
<evidence type="ECO:0000313" key="7">
    <source>
        <dbReference type="Proteomes" id="UP001583172"/>
    </source>
</evidence>
<gene>
    <name evidence="6" type="ORF">VTJ49DRAFT_4265</name>
</gene>
<dbReference type="InterPro" id="IPR055066">
    <property type="entry name" value="AASDHPPT_N"/>
</dbReference>
<evidence type="ECO:0000313" key="6">
    <source>
        <dbReference type="EMBL" id="KAL1842780.1"/>
    </source>
</evidence>
<comment type="caution">
    <text evidence="6">The sequence shown here is derived from an EMBL/GenBank/DDBJ whole genome shotgun (WGS) entry which is preliminary data.</text>
</comment>
<feature type="compositionally biased region" description="Basic and acidic residues" evidence="3">
    <location>
        <begin position="55"/>
        <end position="64"/>
    </location>
</feature>
<feature type="region of interest" description="Disordered" evidence="3">
    <location>
        <begin position="54"/>
        <end position="86"/>
    </location>
</feature>
<dbReference type="Proteomes" id="UP001583172">
    <property type="component" value="Unassembled WGS sequence"/>
</dbReference>
<evidence type="ECO:0000259" key="4">
    <source>
        <dbReference type="Pfam" id="PF01648"/>
    </source>
</evidence>
<evidence type="ECO:0000256" key="1">
    <source>
        <dbReference type="ARBA" id="ARBA00013172"/>
    </source>
</evidence>
<protein>
    <recommendedName>
        <fullName evidence="1">holo-[acyl-carrier-protein] synthase</fullName>
        <ecNumber evidence="1">2.7.8.7</ecNumber>
    </recommendedName>
</protein>
<sequence>MSLWREEMMMQDLERDSAAGKRNAGYPGLRGEPVAPAVPSIPRVATFEIVPDGAIEGRTDEPHPEMPTPQHQPAQQQQQQQQQWQPENAKVGLWIVDTRKWYPSVTTSKQLETHAARALKLIPPSTKPKILRYYHPRDAKMALASALLKQYAVARLHGIPWSRTRGNIRSDGLHKPTYVDPETGEQPVEFNVSHQAGVVVMVAVAGYRAPPEADLGLGGGRTGGGLPDVEVGVDVVCTSESRERDRAALRKVEGWAKHVDTFADVMAPGEVEFLKRRLPEELEQRKGMSVTAKDDLKLRYFYAFWALREAYVKMTGEALGAPWLAELEFRGVRPSQPMEVWEVKPGEDDDEAEGEEGIAPYEVVHDMEIWFKGERLRDVNMSLRSVGQDYMIATAVRTPSNREAAMRWRLGPYVELTLENILDFAEASG</sequence>
<feature type="domain" description="4'-phosphopantetheinyl transferase N-terminal" evidence="5">
    <location>
        <begin position="114"/>
        <end position="203"/>
    </location>
</feature>